<evidence type="ECO:0000313" key="2">
    <source>
        <dbReference type="Proteomes" id="UP000253551"/>
    </source>
</evidence>
<proteinExistence type="predicted"/>
<dbReference type="Proteomes" id="UP000253551">
    <property type="component" value="Unassembled WGS sequence"/>
</dbReference>
<gene>
    <name evidence="1" type="ORF">CU098_006360</name>
</gene>
<sequence>MVTTDRLSNQTNITQNVEELPANAPIFEGYLYFQRGDKWVWRLFRFDGSSLICLLPKKIKALSSCTLDLQSCISASATSLLLATPKDRLSRLSTESDLCKDASYYQLPKWTLNVCDISAITILKCSQNNLFKRKSKSLCIRSLDGQCYMMKARTLSDLERWAFVLCKMRKLSLPDGISNNHCVSPGCHGSALAHPPKEPTTRTKTLRQQDQLQSRLMHSFLSTDKVFQIQDWLSSIRENPFFLGKNDRTASSSQVNSRLKNETKKLDDRSKKTPFNFFQDVSTDESEPDRDYTYCSLIYHTSIRGQNVKLIKNELDEPRFRAAHFSKK</sequence>
<dbReference type="OrthoDB" id="2412252at2759"/>
<protein>
    <recommendedName>
        <fullName evidence="3">PH domain-containing protein</fullName>
    </recommendedName>
</protein>
<keyword evidence="2" id="KW-1185">Reference proteome</keyword>
<dbReference type="SUPFAM" id="SSF50729">
    <property type="entry name" value="PH domain-like"/>
    <property type="match status" value="1"/>
</dbReference>
<dbReference type="EMBL" id="PJQM01001720">
    <property type="protein sequence ID" value="RCI01667.1"/>
    <property type="molecule type" value="Genomic_DNA"/>
</dbReference>
<comment type="caution">
    <text evidence="1">The sequence shown here is derived from an EMBL/GenBank/DDBJ whole genome shotgun (WGS) entry which is preliminary data.</text>
</comment>
<name>A0A367KHL1_RHIST</name>
<organism evidence="1 2">
    <name type="scientific">Rhizopus stolonifer</name>
    <name type="common">Rhizopus nigricans</name>
    <dbReference type="NCBI Taxonomy" id="4846"/>
    <lineage>
        <taxon>Eukaryota</taxon>
        <taxon>Fungi</taxon>
        <taxon>Fungi incertae sedis</taxon>
        <taxon>Mucoromycota</taxon>
        <taxon>Mucoromycotina</taxon>
        <taxon>Mucoromycetes</taxon>
        <taxon>Mucorales</taxon>
        <taxon>Mucorineae</taxon>
        <taxon>Rhizopodaceae</taxon>
        <taxon>Rhizopus</taxon>
    </lineage>
</organism>
<accession>A0A367KHL1</accession>
<reference evidence="1 2" key="1">
    <citation type="journal article" date="2018" name="G3 (Bethesda)">
        <title>Phylogenetic and Phylogenomic Definition of Rhizopus Species.</title>
        <authorList>
            <person name="Gryganskyi A.P."/>
            <person name="Golan J."/>
            <person name="Dolatabadi S."/>
            <person name="Mondo S."/>
            <person name="Robb S."/>
            <person name="Idnurm A."/>
            <person name="Muszewska A."/>
            <person name="Steczkiewicz K."/>
            <person name="Masonjones S."/>
            <person name="Liao H.L."/>
            <person name="Gajdeczka M.T."/>
            <person name="Anike F."/>
            <person name="Vuek A."/>
            <person name="Anishchenko I.M."/>
            <person name="Voigt K."/>
            <person name="de Hoog G.S."/>
            <person name="Smith M.E."/>
            <person name="Heitman J."/>
            <person name="Vilgalys R."/>
            <person name="Stajich J.E."/>
        </authorList>
    </citation>
    <scope>NUCLEOTIDE SEQUENCE [LARGE SCALE GENOMIC DNA]</scope>
    <source>
        <strain evidence="1 2">LSU 92-RS-03</strain>
    </source>
</reference>
<evidence type="ECO:0000313" key="1">
    <source>
        <dbReference type="EMBL" id="RCI01667.1"/>
    </source>
</evidence>
<evidence type="ECO:0008006" key="3">
    <source>
        <dbReference type="Google" id="ProtNLM"/>
    </source>
</evidence>
<dbReference type="AlphaFoldDB" id="A0A367KHL1"/>